<dbReference type="PROSITE" id="PS50931">
    <property type="entry name" value="HTH_LYSR"/>
    <property type="match status" value="1"/>
</dbReference>
<dbReference type="GO" id="GO:0043565">
    <property type="term" value="F:sequence-specific DNA binding"/>
    <property type="evidence" value="ECO:0007669"/>
    <property type="project" value="TreeGrafter"/>
</dbReference>
<evidence type="ECO:0000256" key="4">
    <source>
        <dbReference type="ARBA" id="ARBA00023163"/>
    </source>
</evidence>
<dbReference type="CDD" id="cd08422">
    <property type="entry name" value="PBP2_CrgA_like"/>
    <property type="match status" value="1"/>
</dbReference>
<protein>
    <submittedName>
        <fullName evidence="6">LysR family transcriptional regulator</fullName>
    </submittedName>
</protein>
<dbReference type="InterPro" id="IPR058163">
    <property type="entry name" value="LysR-type_TF_proteobact-type"/>
</dbReference>
<dbReference type="PANTHER" id="PTHR30537">
    <property type="entry name" value="HTH-TYPE TRANSCRIPTIONAL REGULATOR"/>
    <property type="match status" value="1"/>
</dbReference>
<keyword evidence="4" id="KW-0804">Transcription</keyword>
<dbReference type="SUPFAM" id="SSF53850">
    <property type="entry name" value="Periplasmic binding protein-like II"/>
    <property type="match status" value="1"/>
</dbReference>
<dbReference type="EMBL" id="JACAPU010000005">
    <property type="protein sequence ID" value="NWB45698.1"/>
    <property type="molecule type" value="Genomic_DNA"/>
</dbReference>
<evidence type="ECO:0000256" key="1">
    <source>
        <dbReference type="ARBA" id="ARBA00009437"/>
    </source>
</evidence>
<dbReference type="AlphaFoldDB" id="A0A7Y7WB15"/>
<accession>A0A7Y7WB15</accession>
<dbReference type="Gene3D" id="3.40.190.290">
    <property type="match status" value="1"/>
</dbReference>
<comment type="caution">
    <text evidence="6">The sequence shown here is derived from an EMBL/GenBank/DDBJ whole genome shotgun (WGS) entry which is preliminary data.</text>
</comment>
<keyword evidence="3" id="KW-0238">DNA-binding</keyword>
<dbReference type="PANTHER" id="PTHR30537:SF5">
    <property type="entry name" value="HTH-TYPE TRANSCRIPTIONAL ACTIVATOR TTDR-RELATED"/>
    <property type="match status" value="1"/>
</dbReference>
<feature type="domain" description="HTH lysR-type" evidence="5">
    <location>
        <begin position="3"/>
        <end position="60"/>
    </location>
</feature>
<dbReference type="Pfam" id="PF00126">
    <property type="entry name" value="HTH_1"/>
    <property type="match status" value="1"/>
</dbReference>
<evidence type="ECO:0000259" key="5">
    <source>
        <dbReference type="PROSITE" id="PS50931"/>
    </source>
</evidence>
<dbReference type="RefSeq" id="WP_177143407.1">
    <property type="nucleotide sequence ID" value="NZ_JACAPU010000005.1"/>
</dbReference>
<evidence type="ECO:0000313" key="6">
    <source>
        <dbReference type="EMBL" id="NWB45698.1"/>
    </source>
</evidence>
<comment type="similarity">
    <text evidence="1">Belongs to the LysR transcriptional regulatory family.</text>
</comment>
<dbReference type="Gene3D" id="1.10.10.10">
    <property type="entry name" value="Winged helix-like DNA-binding domain superfamily/Winged helix DNA-binding domain"/>
    <property type="match status" value="1"/>
</dbReference>
<dbReference type="InterPro" id="IPR036388">
    <property type="entry name" value="WH-like_DNA-bd_sf"/>
</dbReference>
<sequence>MLDDLNELRTFQRILACGSLSAAARDLGVGLAVVSKRLMALERRAGQRLINRTTRTLSATNEGLALIAHVDRILEELEAAESRMTMGGEEPFGMLRVSSPISFGRIHLVPLVAELVERHPGLDIELRLDDRLIDLTYERIDVAVRIGQPRDSSAILRKLADNQRILVAAPAYLERHGEPGCLQDLERHGCLRYDDPSLPWRLEGPGDEVIEVQPRSRLHANSGDAVRDWAIDGHGIMLKSSVDVADDLATGRLVHILRDWHSASAPIYALLPSRRFTPSKTKVFLDALGARLAAL</sequence>
<name>A0A7Y7WB15_9PSED</name>
<dbReference type="FunFam" id="3.40.190.290:FF:000001">
    <property type="entry name" value="Transcriptional regulator, LysR family"/>
    <property type="match status" value="1"/>
</dbReference>
<keyword evidence="2" id="KW-0805">Transcription regulation</keyword>
<dbReference type="Proteomes" id="UP000582981">
    <property type="component" value="Unassembled WGS sequence"/>
</dbReference>
<dbReference type="InterPro" id="IPR036390">
    <property type="entry name" value="WH_DNA-bd_sf"/>
</dbReference>
<dbReference type="GO" id="GO:0006351">
    <property type="term" value="P:DNA-templated transcription"/>
    <property type="evidence" value="ECO:0007669"/>
    <property type="project" value="TreeGrafter"/>
</dbReference>
<dbReference type="Pfam" id="PF03466">
    <property type="entry name" value="LysR_substrate"/>
    <property type="match status" value="1"/>
</dbReference>
<evidence type="ECO:0000256" key="2">
    <source>
        <dbReference type="ARBA" id="ARBA00023015"/>
    </source>
</evidence>
<dbReference type="SUPFAM" id="SSF46785">
    <property type="entry name" value="Winged helix' DNA-binding domain"/>
    <property type="match status" value="1"/>
</dbReference>
<reference evidence="6 7" key="1">
    <citation type="submission" date="2020-04" db="EMBL/GenBank/DDBJ databases">
        <title>Molecular characterization of pseudomonads from Agaricus bisporus reveal novel blotch 2 pathogens in Western Europe.</title>
        <authorList>
            <person name="Taparia T."/>
            <person name="Krijger M."/>
            <person name="Haynes E."/>
            <person name="Elpinstone J.G."/>
            <person name="Noble R."/>
            <person name="Van Der Wolf J."/>
        </authorList>
    </citation>
    <scope>NUCLEOTIDE SEQUENCE [LARGE SCALE GENOMIC DNA]</scope>
    <source>
        <strain evidence="6 7">F1001</strain>
    </source>
</reference>
<dbReference type="InterPro" id="IPR005119">
    <property type="entry name" value="LysR_subst-bd"/>
</dbReference>
<evidence type="ECO:0000313" key="7">
    <source>
        <dbReference type="Proteomes" id="UP000582981"/>
    </source>
</evidence>
<evidence type="ECO:0000256" key="3">
    <source>
        <dbReference type="ARBA" id="ARBA00023125"/>
    </source>
</evidence>
<organism evidence="6 7">
    <name type="scientific">Pseudomonas gingeri</name>
    <dbReference type="NCBI Taxonomy" id="117681"/>
    <lineage>
        <taxon>Bacteria</taxon>
        <taxon>Pseudomonadati</taxon>
        <taxon>Pseudomonadota</taxon>
        <taxon>Gammaproteobacteria</taxon>
        <taxon>Pseudomonadales</taxon>
        <taxon>Pseudomonadaceae</taxon>
        <taxon>Pseudomonas</taxon>
    </lineage>
</organism>
<dbReference type="GO" id="GO:0003700">
    <property type="term" value="F:DNA-binding transcription factor activity"/>
    <property type="evidence" value="ECO:0007669"/>
    <property type="project" value="InterPro"/>
</dbReference>
<gene>
    <name evidence="6" type="ORF">HX829_04260</name>
</gene>
<dbReference type="InterPro" id="IPR000847">
    <property type="entry name" value="LysR_HTH_N"/>
</dbReference>
<proteinExistence type="inferred from homology"/>